<protein>
    <submittedName>
        <fullName evidence="10">Lipopolysaccharide-induced TNF-alpha factor</fullName>
    </submittedName>
</protein>
<accession>D7QYF3</accession>
<evidence type="ECO:0000256" key="2">
    <source>
        <dbReference type="ARBA" id="ARBA00004481"/>
    </source>
</evidence>
<dbReference type="InterPro" id="IPR006629">
    <property type="entry name" value="LITAF"/>
</dbReference>
<dbReference type="PANTHER" id="PTHR23292">
    <property type="entry name" value="LIPOPOLYSACCHARIDE-INDUCED TUMOR NECROSIS FACTOR-ALPHA FACTOR"/>
    <property type="match status" value="1"/>
</dbReference>
<evidence type="ECO:0000256" key="8">
    <source>
        <dbReference type="SAM" id="Phobius"/>
    </source>
</evidence>
<evidence type="ECO:0000313" key="10">
    <source>
        <dbReference type="EMBL" id="ADI24969.1"/>
    </source>
</evidence>
<dbReference type="AlphaFoldDB" id="D7QYF3"/>
<dbReference type="PANTHER" id="PTHR23292:SF6">
    <property type="entry name" value="FI16602P1-RELATED"/>
    <property type="match status" value="1"/>
</dbReference>
<evidence type="ECO:0000256" key="4">
    <source>
        <dbReference type="ARBA" id="ARBA00005975"/>
    </source>
</evidence>
<keyword evidence="5" id="KW-0479">Metal-binding</keyword>
<dbReference type="GO" id="GO:0008270">
    <property type="term" value="F:zinc ion binding"/>
    <property type="evidence" value="ECO:0007669"/>
    <property type="project" value="TreeGrafter"/>
</dbReference>
<dbReference type="GO" id="GO:0031902">
    <property type="term" value="C:late endosome membrane"/>
    <property type="evidence" value="ECO:0007669"/>
    <property type="project" value="UniProtKB-SubCell"/>
</dbReference>
<evidence type="ECO:0000256" key="3">
    <source>
        <dbReference type="ARBA" id="ARBA00004630"/>
    </source>
</evidence>
<dbReference type="EMBL" id="HM002645">
    <property type="protein sequence ID" value="ADI24969.1"/>
    <property type="molecule type" value="mRNA"/>
</dbReference>
<keyword evidence="8" id="KW-1133">Transmembrane helix</keyword>
<evidence type="ECO:0000256" key="1">
    <source>
        <dbReference type="ARBA" id="ARBA00004414"/>
    </source>
</evidence>
<evidence type="ECO:0000256" key="7">
    <source>
        <dbReference type="ARBA" id="ARBA00023136"/>
    </source>
</evidence>
<comment type="subcellular location">
    <subcellularLocation>
        <location evidence="2">Endosome membrane</location>
        <topology evidence="2">Peripheral membrane protein</topology>
    </subcellularLocation>
    <subcellularLocation>
        <location evidence="1">Late endosome membrane</location>
    </subcellularLocation>
    <subcellularLocation>
        <location evidence="3">Lysosome membrane</location>
        <topology evidence="3">Peripheral membrane protein</topology>
        <orientation evidence="3">Cytoplasmic side</orientation>
    </subcellularLocation>
</comment>
<proteinExistence type="evidence at transcript level"/>
<dbReference type="Pfam" id="PF10601">
    <property type="entry name" value="zf-LITAF-like"/>
    <property type="match status" value="1"/>
</dbReference>
<dbReference type="PROSITE" id="PS51837">
    <property type="entry name" value="LITAF"/>
    <property type="match status" value="1"/>
</dbReference>
<organism evidence="10">
    <name type="scientific">Haliotis diversicolor supertexta</name>
    <dbReference type="NCBI Taxonomy" id="283615"/>
    <lineage>
        <taxon>Eukaryota</taxon>
        <taxon>Metazoa</taxon>
        <taxon>Spiralia</taxon>
        <taxon>Lophotrochozoa</taxon>
        <taxon>Mollusca</taxon>
        <taxon>Gastropoda</taxon>
        <taxon>Vetigastropoda</taxon>
        <taxon>Lepetellida</taxon>
        <taxon>Haliotoidea</taxon>
        <taxon>Haliotidae</taxon>
        <taxon>Haliotis</taxon>
    </lineage>
</organism>
<evidence type="ECO:0000256" key="5">
    <source>
        <dbReference type="ARBA" id="ARBA00022723"/>
    </source>
</evidence>
<sequence>MRYRTAPALIICQHCNATVTTSMTYETGLLTWAAAGIICLFGCWLGCCLIPFCIDASKDVNHSCPNCKQIVGKFRQFS</sequence>
<evidence type="ECO:0000256" key="6">
    <source>
        <dbReference type="ARBA" id="ARBA00022833"/>
    </source>
</evidence>
<feature type="transmembrane region" description="Helical" evidence="8">
    <location>
        <begin position="33"/>
        <end position="54"/>
    </location>
</feature>
<evidence type="ECO:0000259" key="9">
    <source>
        <dbReference type="PROSITE" id="PS51837"/>
    </source>
</evidence>
<name>D7QYF3_HALDV</name>
<dbReference type="SMART" id="SM00714">
    <property type="entry name" value="LITAF"/>
    <property type="match status" value="1"/>
</dbReference>
<feature type="domain" description="LITAF" evidence="9">
    <location>
        <begin position="1"/>
        <end position="76"/>
    </location>
</feature>
<dbReference type="InterPro" id="IPR037519">
    <property type="entry name" value="LITAF_fam"/>
</dbReference>
<keyword evidence="7 8" id="KW-0472">Membrane</keyword>
<dbReference type="GO" id="GO:0005765">
    <property type="term" value="C:lysosomal membrane"/>
    <property type="evidence" value="ECO:0007669"/>
    <property type="project" value="UniProtKB-SubCell"/>
</dbReference>
<comment type="similarity">
    <text evidence="4">Belongs to the CDIP1/LITAF family.</text>
</comment>
<keyword evidence="6" id="KW-0862">Zinc</keyword>
<keyword evidence="8" id="KW-0812">Transmembrane</keyword>
<reference evidence="10" key="1">
    <citation type="submission" date="2010-03" db="EMBL/GenBank/DDBJ databases">
        <title>First mollusca lipopolysaccharide-induced TNF-alpha factor: Molecular characterization and expression analysis.</title>
        <authorList>
            <person name="Wu S."/>
            <person name="Wang S."/>
            <person name="Wang Y."/>
            <person name="Wang G."/>
            <person name="Zou Z."/>
        </authorList>
    </citation>
    <scope>NUCLEOTIDE SEQUENCE</scope>
</reference>